<proteinExistence type="predicted"/>
<dbReference type="AlphaFoldDB" id="A0A1H3X126"/>
<organism evidence="1 2">
    <name type="scientific">Pedobacter hartonius</name>
    <dbReference type="NCBI Taxonomy" id="425514"/>
    <lineage>
        <taxon>Bacteria</taxon>
        <taxon>Pseudomonadati</taxon>
        <taxon>Bacteroidota</taxon>
        <taxon>Sphingobacteriia</taxon>
        <taxon>Sphingobacteriales</taxon>
        <taxon>Sphingobacteriaceae</taxon>
        <taxon>Pedobacter</taxon>
    </lineage>
</organism>
<dbReference type="RefSeq" id="WP_090554736.1">
    <property type="nucleotide sequence ID" value="NZ_FNRA01000001.1"/>
</dbReference>
<name>A0A1H3X126_9SPHI</name>
<dbReference type="EMBL" id="FNRA01000001">
    <property type="protein sequence ID" value="SDZ93096.1"/>
    <property type="molecule type" value="Genomic_DNA"/>
</dbReference>
<dbReference type="OrthoDB" id="763642at2"/>
<accession>A0A1H3X126</accession>
<sequence>MDRLIIESILADVDEIYFSNDSQNPELNPSIVLGFKAGNADQVINAFGALKNVAQNSRVELIICRTLVSGIYDLEIKTDALDEPVRILNKVISNEMLTQIEEQLHQSKQIVLGTNVSEEENWITVSEAVVKECAIKEN</sequence>
<reference evidence="1 2" key="1">
    <citation type="submission" date="2016-10" db="EMBL/GenBank/DDBJ databases">
        <authorList>
            <person name="de Groot N.N."/>
        </authorList>
    </citation>
    <scope>NUCLEOTIDE SEQUENCE [LARGE SCALE GENOMIC DNA]</scope>
    <source>
        <strain evidence="1 2">DSM 19033</strain>
    </source>
</reference>
<evidence type="ECO:0000313" key="1">
    <source>
        <dbReference type="EMBL" id="SDZ93096.1"/>
    </source>
</evidence>
<dbReference type="Proteomes" id="UP000198850">
    <property type="component" value="Unassembled WGS sequence"/>
</dbReference>
<keyword evidence="2" id="KW-1185">Reference proteome</keyword>
<evidence type="ECO:0000313" key="2">
    <source>
        <dbReference type="Proteomes" id="UP000198850"/>
    </source>
</evidence>
<gene>
    <name evidence="1" type="ORF">SAMN05443550_101467</name>
</gene>
<protein>
    <submittedName>
        <fullName evidence="1">Uncharacterized protein</fullName>
    </submittedName>
</protein>